<keyword evidence="2" id="KW-1185">Reference proteome</keyword>
<name>A0ABS8TDC2_DATST</name>
<proteinExistence type="predicted"/>
<comment type="caution">
    <text evidence="1">The sequence shown here is derived from an EMBL/GenBank/DDBJ whole genome shotgun (WGS) entry which is preliminary data.</text>
</comment>
<protein>
    <submittedName>
        <fullName evidence="1">Uncharacterized protein</fullName>
    </submittedName>
</protein>
<evidence type="ECO:0000313" key="2">
    <source>
        <dbReference type="Proteomes" id="UP000823775"/>
    </source>
</evidence>
<organism evidence="1 2">
    <name type="scientific">Datura stramonium</name>
    <name type="common">Jimsonweed</name>
    <name type="synonym">Common thornapple</name>
    <dbReference type="NCBI Taxonomy" id="4076"/>
    <lineage>
        <taxon>Eukaryota</taxon>
        <taxon>Viridiplantae</taxon>
        <taxon>Streptophyta</taxon>
        <taxon>Embryophyta</taxon>
        <taxon>Tracheophyta</taxon>
        <taxon>Spermatophyta</taxon>
        <taxon>Magnoliopsida</taxon>
        <taxon>eudicotyledons</taxon>
        <taxon>Gunneridae</taxon>
        <taxon>Pentapetalae</taxon>
        <taxon>asterids</taxon>
        <taxon>lamiids</taxon>
        <taxon>Solanales</taxon>
        <taxon>Solanaceae</taxon>
        <taxon>Solanoideae</taxon>
        <taxon>Datureae</taxon>
        <taxon>Datura</taxon>
    </lineage>
</organism>
<dbReference type="EMBL" id="JACEIK010001445">
    <property type="protein sequence ID" value="MCD7469451.1"/>
    <property type="molecule type" value="Genomic_DNA"/>
</dbReference>
<accession>A0ABS8TDC2</accession>
<sequence>MSWQPKHKPRPSPPDNYTLALHRSSHLLQRPKIWEITKKQWDSMERRLRFTRWIKTQMLRGIGWRASSNGALIARFAAFNSTATKIDKYTRLVVL</sequence>
<evidence type="ECO:0000313" key="1">
    <source>
        <dbReference type="EMBL" id="MCD7469451.1"/>
    </source>
</evidence>
<gene>
    <name evidence="1" type="ORF">HAX54_008502</name>
</gene>
<dbReference type="Proteomes" id="UP000823775">
    <property type="component" value="Unassembled WGS sequence"/>
</dbReference>
<reference evidence="1 2" key="1">
    <citation type="journal article" date="2021" name="BMC Genomics">
        <title>Datura genome reveals duplications of psychoactive alkaloid biosynthetic genes and high mutation rate following tissue culture.</title>
        <authorList>
            <person name="Rajewski A."/>
            <person name="Carter-House D."/>
            <person name="Stajich J."/>
            <person name="Litt A."/>
        </authorList>
    </citation>
    <scope>NUCLEOTIDE SEQUENCE [LARGE SCALE GENOMIC DNA]</scope>
    <source>
        <strain evidence="1">AR-01</strain>
    </source>
</reference>